<organism evidence="10 11">
    <name type="scientific">Nocardioides renjunii</name>
    <dbReference type="NCBI Taxonomy" id="3095075"/>
    <lineage>
        <taxon>Bacteria</taxon>
        <taxon>Bacillati</taxon>
        <taxon>Actinomycetota</taxon>
        <taxon>Actinomycetes</taxon>
        <taxon>Propionibacteriales</taxon>
        <taxon>Nocardioidaceae</taxon>
        <taxon>Nocardioides</taxon>
    </lineage>
</organism>
<evidence type="ECO:0000256" key="2">
    <source>
        <dbReference type="ARBA" id="ARBA00004236"/>
    </source>
</evidence>
<accession>A0ABU5K7U0</accession>
<evidence type="ECO:0000256" key="4">
    <source>
        <dbReference type="ARBA" id="ARBA00022553"/>
    </source>
</evidence>
<dbReference type="RefSeq" id="WP_322423331.1">
    <property type="nucleotide sequence ID" value="NZ_JAXQPW010000001.1"/>
</dbReference>
<evidence type="ECO:0000256" key="3">
    <source>
        <dbReference type="ARBA" id="ARBA00012438"/>
    </source>
</evidence>
<dbReference type="CDD" id="cd00075">
    <property type="entry name" value="HATPase"/>
    <property type="match status" value="1"/>
</dbReference>
<dbReference type="SUPFAM" id="SSF47384">
    <property type="entry name" value="Homodimeric domain of signal transducing histidine kinase"/>
    <property type="match status" value="1"/>
</dbReference>
<dbReference type="CDD" id="cd00082">
    <property type="entry name" value="HisKA"/>
    <property type="match status" value="1"/>
</dbReference>
<evidence type="ECO:0000256" key="1">
    <source>
        <dbReference type="ARBA" id="ARBA00000085"/>
    </source>
</evidence>
<dbReference type="InterPro" id="IPR029016">
    <property type="entry name" value="GAF-like_dom_sf"/>
</dbReference>
<evidence type="ECO:0000256" key="5">
    <source>
        <dbReference type="ARBA" id="ARBA00022679"/>
    </source>
</evidence>
<sequence length="608" mass="65892">MHDEPDAGRTGEPSADGPAALAPWADDQTRQHLQVLVEGVATLAGFEQSAVLLRRDGVFQVVAAASVADGFIGSTTPTWAIERELARSDDWGAWRFVPHGRVGDEVLDYSHIPDITPLEGEDAWHPLDWLFAPLHDDQGELRGVLGVDSPRDGRLPGPEKLEVLTRYAGVARTLILLALEREDLHERVRMATEARAIVRQALTEPTLDLVLEACRATLVSCFDAIGMWLTAFDEHGSGTSTTFYSRDSDIAPPFSEIDDVVVGLAHRYWADQYVAPFSSANRDQPGLPPEDAERLVQFLDRIGLGSVLFVPLGVGPACLGFLVLTRAPDARPWTDLERDAALDIGRDLGLAVANARQLELERAVIDRLRRLDSYRVEVVNTLGHELRNPLFSMSANLELLDMASLDPDARRSVEAATRGAVRMRAVIEDMLTMAQVSDPRREFDPVAVDLRRVVHDVIDECRAGADAGSVTVEADLPEAPAMVAGQPDELHRLLTNLMTNAIKYTDPGGRVVVRIAGDGADVVTTVTDTGIGISASDQEQLFREFFRSTNPAALTRPGTGLGLAIVARIVNRHGGTVGLDSERGRGTTATVTLPAYTGVLAEDVVSAD</sequence>
<comment type="catalytic activity">
    <reaction evidence="1">
        <text>ATP + protein L-histidine = ADP + protein N-phospho-L-histidine.</text>
        <dbReference type="EC" id="2.7.13.3"/>
    </reaction>
</comment>
<gene>
    <name evidence="10" type="ORF">SFC79_04150</name>
</gene>
<keyword evidence="6 10" id="KW-0418">Kinase</keyword>
<dbReference type="SUPFAM" id="SSF55874">
    <property type="entry name" value="ATPase domain of HSP90 chaperone/DNA topoisomerase II/histidine kinase"/>
    <property type="match status" value="1"/>
</dbReference>
<dbReference type="EC" id="2.7.13.3" evidence="3"/>
<evidence type="ECO:0000256" key="6">
    <source>
        <dbReference type="ARBA" id="ARBA00022777"/>
    </source>
</evidence>
<dbReference type="Pfam" id="PF02518">
    <property type="entry name" value="HATPase_c"/>
    <property type="match status" value="1"/>
</dbReference>
<dbReference type="EMBL" id="JAXQPW010000001">
    <property type="protein sequence ID" value="MDZ5660946.1"/>
    <property type="molecule type" value="Genomic_DNA"/>
</dbReference>
<keyword evidence="7" id="KW-0902">Two-component regulatory system</keyword>
<evidence type="ECO:0000313" key="11">
    <source>
        <dbReference type="Proteomes" id="UP001291999"/>
    </source>
</evidence>
<dbReference type="InterPro" id="IPR003594">
    <property type="entry name" value="HATPase_dom"/>
</dbReference>
<dbReference type="Proteomes" id="UP001291999">
    <property type="component" value="Unassembled WGS sequence"/>
</dbReference>
<proteinExistence type="predicted"/>
<evidence type="ECO:0000256" key="7">
    <source>
        <dbReference type="ARBA" id="ARBA00023012"/>
    </source>
</evidence>
<evidence type="ECO:0000259" key="9">
    <source>
        <dbReference type="PROSITE" id="PS50109"/>
    </source>
</evidence>
<name>A0ABU5K7U0_9ACTN</name>
<keyword evidence="11" id="KW-1185">Reference proteome</keyword>
<dbReference type="InterPro" id="IPR003018">
    <property type="entry name" value="GAF"/>
</dbReference>
<dbReference type="PANTHER" id="PTHR43711:SF1">
    <property type="entry name" value="HISTIDINE KINASE 1"/>
    <property type="match status" value="1"/>
</dbReference>
<reference evidence="10 11" key="1">
    <citation type="submission" date="2023-11" db="EMBL/GenBank/DDBJ databases">
        <title>Novel species in genus Nocardioides.</title>
        <authorList>
            <person name="Zhou H."/>
        </authorList>
    </citation>
    <scope>NUCLEOTIDE SEQUENCE [LARGE SCALE GENOMIC DNA]</scope>
    <source>
        <strain evidence="10 11">S-58</strain>
    </source>
</reference>
<comment type="caution">
    <text evidence="10">The sequence shown here is derived from an EMBL/GenBank/DDBJ whole genome shotgun (WGS) entry which is preliminary data.</text>
</comment>
<dbReference type="Gene3D" id="3.30.565.10">
    <property type="entry name" value="Histidine kinase-like ATPase, C-terminal domain"/>
    <property type="match status" value="1"/>
</dbReference>
<protein>
    <recommendedName>
        <fullName evidence="3">histidine kinase</fullName>
        <ecNumber evidence="3">2.7.13.3</ecNumber>
    </recommendedName>
</protein>
<dbReference type="PANTHER" id="PTHR43711">
    <property type="entry name" value="TWO-COMPONENT HISTIDINE KINASE"/>
    <property type="match status" value="1"/>
</dbReference>
<dbReference type="GO" id="GO:0016301">
    <property type="term" value="F:kinase activity"/>
    <property type="evidence" value="ECO:0007669"/>
    <property type="project" value="UniProtKB-KW"/>
</dbReference>
<feature type="domain" description="Histidine kinase" evidence="9">
    <location>
        <begin position="381"/>
        <end position="597"/>
    </location>
</feature>
<evidence type="ECO:0000313" key="10">
    <source>
        <dbReference type="EMBL" id="MDZ5660946.1"/>
    </source>
</evidence>
<dbReference type="InterPro" id="IPR005467">
    <property type="entry name" value="His_kinase_dom"/>
</dbReference>
<dbReference type="SMART" id="SM00387">
    <property type="entry name" value="HATPase_c"/>
    <property type="match status" value="1"/>
</dbReference>
<dbReference type="SMART" id="SM00388">
    <property type="entry name" value="HisKA"/>
    <property type="match status" value="1"/>
</dbReference>
<dbReference type="SMART" id="SM00065">
    <property type="entry name" value="GAF"/>
    <property type="match status" value="2"/>
</dbReference>
<evidence type="ECO:0000256" key="8">
    <source>
        <dbReference type="SAM" id="MobiDB-lite"/>
    </source>
</evidence>
<comment type="subcellular location">
    <subcellularLocation>
        <location evidence="2">Cell membrane</location>
    </subcellularLocation>
</comment>
<keyword evidence="4" id="KW-0597">Phosphoprotein</keyword>
<dbReference type="SUPFAM" id="SSF55781">
    <property type="entry name" value="GAF domain-like"/>
    <property type="match status" value="2"/>
</dbReference>
<dbReference type="Gene3D" id="3.30.450.40">
    <property type="match status" value="2"/>
</dbReference>
<dbReference type="PRINTS" id="PR00344">
    <property type="entry name" value="BCTRLSENSOR"/>
</dbReference>
<dbReference type="Gene3D" id="1.10.287.130">
    <property type="match status" value="1"/>
</dbReference>
<dbReference type="InterPro" id="IPR036097">
    <property type="entry name" value="HisK_dim/P_sf"/>
</dbReference>
<dbReference type="InterPro" id="IPR003661">
    <property type="entry name" value="HisK_dim/P_dom"/>
</dbReference>
<dbReference type="Pfam" id="PF00512">
    <property type="entry name" value="HisKA"/>
    <property type="match status" value="1"/>
</dbReference>
<dbReference type="InterPro" id="IPR004358">
    <property type="entry name" value="Sig_transdc_His_kin-like_C"/>
</dbReference>
<dbReference type="PROSITE" id="PS50109">
    <property type="entry name" value="HIS_KIN"/>
    <property type="match status" value="1"/>
</dbReference>
<feature type="region of interest" description="Disordered" evidence="8">
    <location>
        <begin position="1"/>
        <end position="22"/>
    </location>
</feature>
<dbReference type="InterPro" id="IPR036890">
    <property type="entry name" value="HATPase_C_sf"/>
</dbReference>
<dbReference type="InterPro" id="IPR050736">
    <property type="entry name" value="Sensor_HK_Regulatory"/>
</dbReference>
<keyword evidence="5" id="KW-0808">Transferase</keyword>